<evidence type="ECO:0000313" key="3">
    <source>
        <dbReference type="Proteomes" id="UP000007800"/>
    </source>
</evidence>
<accession>C5KIK3</accession>
<reference evidence="2 3" key="1">
    <citation type="submission" date="2008-07" db="EMBL/GenBank/DDBJ databases">
        <authorList>
            <person name="El-Sayed N."/>
            <person name="Caler E."/>
            <person name="Inman J."/>
            <person name="Amedeo P."/>
            <person name="Hass B."/>
            <person name="Wortman J."/>
        </authorList>
    </citation>
    <scope>NUCLEOTIDE SEQUENCE [LARGE SCALE GENOMIC DNA]</scope>
    <source>
        <strain evidence="3">ATCC 50983 / TXsc</strain>
    </source>
</reference>
<proteinExistence type="predicted"/>
<sequence>EDTSSSSDEDSDDDDEHEGAEKVVEGESEKNKTAIVVKPEIKEVLSRVAF</sequence>
<evidence type="ECO:0000256" key="1">
    <source>
        <dbReference type="SAM" id="MobiDB-lite"/>
    </source>
</evidence>
<evidence type="ECO:0000313" key="2">
    <source>
        <dbReference type="EMBL" id="EER15689.1"/>
    </source>
</evidence>
<gene>
    <name evidence="2" type="ORF">Pmar_PMAR014348</name>
</gene>
<dbReference type="RefSeq" id="XP_002783893.1">
    <property type="nucleotide sequence ID" value="XM_002783847.1"/>
</dbReference>
<organism evidence="3">
    <name type="scientific">Perkinsus marinus (strain ATCC 50983 / TXsc)</name>
    <dbReference type="NCBI Taxonomy" id="423536"/>
    <lineage>
        <taxon>Eukaryota</taxon>
        <taxon>Sar</taxon>
        <taxon>Alveolata</taxon>
        <taxon>Perkinsozoa</taxon>
        <taxon>Perkinsea</taxon>
        <taxon>Perkinsida</taxon>
        <taxon>Perkinsidae</taxon>
        <taxon>Perkinsus</taxon>
    </lineage>
</organism>
<feature type="non-terminal residue" evidence="2">
    <location>
        <position position="1"/>
    </location>
</feature>
<dbReference type="AlphaFoldDB" id="C5KIK3"/>
<keyword evidence="3" id="KW-1185">Reference proteome</keyword>
<feature type="region of interest" description="Disordered" evidence="1">
    <location>
        <begin position="1"/>
        <end position="32"/>
    </location>
</feature>
<protein>
    <submittedName>
        <fullName evidence="2">Uncharacterized protein</fullName>
    </submittedName>
</protein>
<dbReference type="Proteomes" id="UP000007800">
    <property type="component" value="Unassembled WGS sequence"/>
</dbReference>
<feature type="compositionally biased region" description="Acidic residues" evidence="1">
    <location>
        <begin position="1"/>
        <end position="18"/>
    </location>
</feature>
<name>C5KIK3_PERM5</name>
<feature type="compositionally biased region" description="Basic and acidic residues" evidence="1">
    <location>
        <begin position="19"/>
        <end position="32"/>
    </location>
</feature>
<dbReference type="GeneID" id="9046536"/>
<dbReference type="EMBL" id="GG673279">
    <property type="protein sequence ID" value="EER15689.1"/>
    <property type="molecule type" value="Genomic_DNA"/>
</dbReference>
<dbReference type="InParanoid" id="C5KIK3"/>